<keyword evidence="2" id="KW-0732">Signal</keyword>
<organism evidence="3 4">
    <name type="scientific">Diplocarpon coronariae</name>
    <dbReference type="NCBI Taxonomy" id="2795749"/>
    <lineage>
        <taxon>Eukaryota</taxon>
        <taxon>Fungi</taxon>
        <taxon>Dikarya</taxon>
        <taxon>Ascomycota</taxon>
        <taxon>Pezizomycotina</taxon>
        <taxon>Leotiomycetes</taxon>
        <taxon>Helotiales</taxon>
        <taxon>Drepanopezizaceae</taxon>
        <taxon>Diplocarpon</taxon>
    </lineage>
</organism>
<dbReference type="Proteomes" id="UP000242519">
    <property type="component" value="Unassembled WGS sequence"/>
</dbReference>
<accession>A0A218Z975</accession>
<dbReference type="OrthoDB" id="271448at2759"/>
<name>A0A218Z975_9HELO</name>
<dbReference type="EMBL" id="MZNU01000168">
    <property type="protein sequence ID" value="OWP03746.1"/>
    <property type="molecule type" value="Genomic_DNA"/>
</dbReference>
<protein>
    <recommendedName>
        <fullName evidence="5">Apple domain-containing protein</fullName>
    </recommendedName>
</protein>
<sequence length="215" mass="22516">MKVAVMVSGLAATALGMVVEKRDGTCAHQPAGTGPAMHTYVFPSPAHSRNQPNPAPLPPGHTPLLPQVSPTRPPPSPDTPAAFRASPLFTAAAVSAETPTNFTSVFTTINNSTQQTKYMGSTLLSTYDAAQCASLCQQTTGCAGFNLYFERDPSKDPNSVRCPNPASVTNIKCVVWGVPLTAEGATNSGQRRAGFKVVIAGSNGYNLRHFKPASS</sequence>
<keyword evidence="4" id="KW-1185">Reference proteome</keyword>
<dbReference type="PANTHER" id="PTHR36578:SF1">
    <property type="entry name" value="APPLE DOMAIN-CONTAINING PROTEIN"/>
    <property type="match status" value="1"/>
</dbReference>
<feature type="chain" id="PRO_5013007742" description="Apple domain-containing protein" evidence="2">
    <location>
        <begin position="17"/>
        <end position="215"/>
    </location>
</feature>
<evidence type="ECO:0000313" key="4">
    <source>
        <dbReference type="Proteomes" id="UP000242519"/>
    </source>
</evidence>
<feature type="signal peptide" evidence="2">
    <location>
        <begin position="1"/>
        <end position="16"/>
    </location>
</feature>
<evidence type="ECO:0000256" key="2">
    <source>
        <dbReference type="SAM" id="SignalP"/>
    </source>
</evidence>
<evidence type="ECO:0000256" key="1">
    <source>
        <dbReference type="SAM" id="MobiDB-lite"/>
    </source>
</evidence>
<evidence type="ECO:0008006" key="5">
    <source>
        <dbReference type="Google" id="ProtNLM"/>
    </source>
</evidence>
<feature type="region of interest" description="Disordered" evidence="1">
    <location>
        <begin position="37"/>
        <end position="82"/>
    </location>
</feature>
<gene>
    <name evidence="3" type="ORF">B2J93_7233</name>
</gene>
<dbReference type="AlphaFoldDB" id="A0A218Z975"/>
<proteinExistence type="predicted"/>
<dbReference type="PANTHER" id="PTHR36578">
    <property type="entry name" value="CHROMOSOME 15, WHOLE GENOME SHOTGUN SEQUENCE"/>
    <property type="match status" value="1"/>
</dbReference>
<evidence type="ECO:0000313" key="3">
    <source>
        <dbReference type="EMBL" id="OWP03746.1"/>
    </source>
</evidence>
<comment type="caution">
    <text evidence="3">The sequence shown here is derived from an EMBL/GenBank/DDBJ whole genome shotgun (WGS) entry which is preliminary data.</text>
</comment>
<dbReference type="InParanoid" id="A0A218Z975"/>
<dbReference type="STRING" id="503106.A0A218Z975"/>
<reference evidence="3 4" key="1">
    <citation type="submission" date="2017-04" db="EMBL/GenBank/DDBJ databases">
        <title>Draft genome sequence of Marssonina coronaria NL1: causal agent of apple blotch.</title>
        <authorList>
            <person name="Cheng Q."/>
        </authorList>
    </citation>
    <scope>NUCLEOTIDE SEQUENCE [LARGE SCALE GENOMIC DNA]</scope>
    <source>
        <strain evidence="3 4">NL1</strain>
    </source>
</reference>